<evidence type="ECO:0000256" key="1">
    <source>
        <dbReference type="ARBA" id="ARBA00004141"/>
    </source>
</evidence>
<protein>
    <submittedName>
        <fullName evidence="6">DoxX family protein</fullName>
    </submittedName>
</protein>
<proteinExistence type="predicted"/>
<feature type="transmembrane region" description="Helical" evidence="5">
    <location>
        <begin position="173"/>
        <end position="191"/>
    </location>
</feature>
<comment type="caution">
    <text evidence="6">The sequence shown here is derived from an EMBL/GenBank/DDBJ whole genome shotgun (WGS) entry which is preliminary data.</text>
</comment>
<sequence length="432" mass="49765">MSQFIPHPLPWNPAQKLVFRFFFAYFLLYVFPFPLSNVPGSYFLTSSYNDVWHTLVPWVGRTILHLPNEITVFPNGSGDTTFNYVQLFCLVVLAFAATLVWSVLDRNRPNYHTLLYGLLVLLRYYLAITMFTYGFAKVFKTQFPFPGITRLMEPYGYSSPMGLAWTFMGYSTVYNWFTGLGEVIGGALLLFRKTTALGAIILVAVIGNIVAINFCFDVPVKLYSSNLLLMALFILTTDGRRLMNVLWLNRPAPALDLTPFRTSRRWRIGRIIFKTLAISFVLYGQTYGGFITAKQYGDHAPKHPLYGLYQVETFARNGDTLAPMLTDTTRWRQVMVGGYKSYPTLTIRYMNDSLRNYAFEPDTAKLQAILYARSDTAHKYRLTYQQPDTNSLILAGSNQIDSIYIRLKKQDIRQFLLVNRGFHWINEYPMNR</sequence>
<dbReference type="InterPro" id="IPR032808">
    <property type="entry name" value="DoxX"/>
</dbReference>
<reference evidence="6 7" key="1">
    <citation type="submission" date="2019-09" db="EMBL/GenBank/DDBJ databases">
        <title>Genome Sequence of Larkinella sp MA1.</title>
        <authorList>
            <person name="Srinivasan S."/>
        </authorList>
    </citation>
    <scope>NUCLEOTIDE SEQUENCE [LARGE SCALE GENOMIC DNA]</scope>
    <source>
        <strain evidence="6 7">MA1</strain>
    </source>
</reference>
<dbReference type="AlphaFoldDB" id="A0A5N1JPM5"/>
<gene>
    <name evidence="6" type="ORF">F0P93_07555</name>
</gene>
<evidence type="ECO:0000256" key="4">
    <source>
        <dbReference type="ARBA" id="ARBA00023136"/>
    </source>
</evidence>
<dbReference type="GO" id="GO:0016020">
    <property type="term" value="C:membrane"/>
    <property type="evidence" value="ECO:0007669"/>
    <property type="project" value="UniProtKB-SubCell"/>
</dbReference>
<evidence type="ECO:0000256" key="5">
    <source>
        <dbReference type="SAM" id="Phobius"/>
    </source>
</evidence>
<name>A0A5N1JPM5_9BACT</name>
<feature type="transmembrane region" description="Helical" evidence="5">
    <location>
        <begin position="84"/>
        <end position="104"/>
    </location>
</feature>
<dbReference type="EMBL" id="VTWS01000001">
    <property type="protein sequence ID" value="KAA9357576.1"/>
    <property type="molecule type" value="Genomic_DNA"/>
</dbReference>
<keyword evidence="2 5" id="KW-0812">Transmembrane</keyword>
<comment type="subcellular location">
    <subcellularLocation>
        <location evidence="1">Membrane</location>
        <topology evidence="1">Multi-pass membrane protein</topology>
    </subcellularLocation>
</comment>
<keyword evidence="4 5" id="KW-0472">Membrane</keyword>
<evidence type="ECO:0000256" key="2">
    <source>
        <dbReference type="ARBA" id="ARBA00022692"/>
    </source>
</evidence>
<organism evidence="6 7">
    <name type="scientific">Larkinella humicola</name>
    <dbReference type="NCBI Taxonomy" id="2607654"/>
    <lineage>
        <taxon>Bacteria</taxon>
        <taxon>Pseudomonadati</taxon>
        <taxon>Bacteroidota</taxon>
        <taxon>Cytophagia</taxon>
        <taxon>Cytophagales</taxon>
        <taxon>Spirosomataceae</taxon>
        <taxon>Larkinella</taxon>
    </lineage>
</organism>
<dbReference type="Pfam" id="PF07681">
    <property type="entry name" value="DoxX"/>
    <property type="match status" value="1"/>
</dbReference>
<feature type="transmembrane region" description="Helical" evidence="5">
    <location>
        <begin position="196"/>
        <end position="214"/>
    </location>
</feature>
<evidence type="ECO:0000313" key="6">
    <source>
        <dbReference type="EMBL" id="KAA9357576.1"/>
    </source>
</evidence>
<feature type="transmembrane region" description="Helical" evidence="5">
    <location>
        <begin position="116"/>
        <end position="136"/>
    </location>
</feature>
<evidence type="ECO:0000256" key="3">
    <source>
        <dbReference type="ARBA" id="ARBA00022989"/>
    </source>
</evidence>
<keyword evidence="7" id="KW-1185">Reference proteome</keyword>
<keyword evidence="3 5" id="KW-1133">Transmembrane helix</keyword>
<dbReference type="RefSeq" id="WP_150875710.1">
    <property type="nucleotide sequence ID" value="NZ_VTWS01000001.1"/>
</dbReference>
<accession>A0A5N1JPM5</accession>
<feature type="transmembrane region" description="Helical" evidence="5">
    <location>
        <begin position="17"/>
        <end position="35"/>
    </location>
</feature>
<evidence type="ECO:0000313" key="7">
    <source>
        <dbReference type="Proteomes" id="UP000326344"/>
    </source>
</evidence>
<dbReference type="Proteomes" id="UP000326344">
    <property type="component" value="Unassembled WGS sequence"/>
</dbReference>